<accession>A0AAD6TKW1</accession>
<dbReference type="AlphaFoldDB" id="A0AAD6TKW1"/>
<organism evidence="1 2">
    <name type="scientific">Mycena alexandri</name>
    <dbReference type="NCBI Taxonomy" id="1745969"/>
    <lineage>
        <taxon>Eukaryota</taxon>
        <taxon>Fungi</taxon>
        <taxon>Dikarya</taxon>
        <taxon>Basidiomycota</taxon>
        <taxon>Agaricomycotina</taxon>
        <taxon>Agaricomycetes</taxon>
        <taxon>Agaricomycetidae</taxon>
        <taxon>Agaricales</taxon>
        <taxon>Marasmiineae</taxon>
        <taxon>Mycenaceae</taxon>
        <taxon>Mycena</taxon>
    </lineage>
</organism>
<reference evidence="1" key="1">
    <citation type="submission" date="2023-03" db="EMBL/GenBank/DDBJ databases">
        <title>Massive genome expansion in bonnet fungi (Mycena s.s.) driven by repeated elements and novel gene families across ecological guilds.</title>
        <authorList>
            <consortium name="Lawrence Berkeley National Laboratory"/>
            <person name="Harder C.B."/>
            <person name="Miyauchi S."/>
            <person name="Viragh M."/>
            <person name="Kuo A."/>
            <person name="Thoen E."/>
            <person name="Andreopoulos B."/>
            <person name="Lu D."/>
            <person name="Skrede I."/>
            <person name="Drula E."/>
            <person name="Henrissat B."/>
            <person name="Morin E."/>
            <person name="Kohler A."/>
            <person name="Barry K."/>
            <person name="LaButti K."/>
            <person name="Morin E."/>
            <person name="Salamov A."/>
            <person name="Lipzen A."/>
            <person name="Mereny Z."/>
            <person name="Hegedus B."/>
            <person name="Baldrian P."/>
            <person name="Stursova M."/>
            <person name="Weitz H."/>
            <person name="Taylor A."/>
            <person name="Grigoriev I.V."/>
            <person name="Nagy L.G."/>
            <person name="Martin F."/>
            <person name="Kauserud H."/>
        </authorList>
    </citation>
    <scope>NUCLEOTIDE SEQUENCE</scope>
    <source>
        <strain evidence="1">CBHHK200</strain>
    </source>
</reference>
<dbReference type="SUPFAM" id="SSF52047">
    <property type="entry name" value="RNI-like"/>
    <property type="match status" value="1"/>
</dbReference>
<comment type="caution">
    <text evidence="1">The sequence shown here is derived from an EMBL/GenBank/DDBJ whole genome shotgun (WGS) entry which is preliminary data.</text>
</comment>
<dbReference type="InterPro" id="IPR032675">
    <property type="entry name" value="LRR_dom_sf"/>
</dbReference>
<sequence length="415" mass="46481">MRLLPTRGQRRKSAVKGAVKGAITFPLELQFLVLDQLSDDDLELRRLCTTCKAWANHIQRIIFRHIWVTSATTPRLVRLFLNKPHLGKYVQVVTVVESASFASIELLFVWLSDVLPNLQTLDILRCSFGADIFPLQQSVLVKITYLRLRSAQFTSGETLLQFIGLFPRLEGLDLSGHCAAYGRALTPPTSSLQPPRRLRYLACNATFHGVLMKWLARGPVIVDELYITGRGGNNGELEDFLLKVGDGVKHLRLTAPPWPSPQLDAIVIPPFPSLHSLEVDLHLLNPAVFYWDTTLPAIDLEGGFLYLLKQLLSPALSTMYFDTFVAPAHLDLPWDKLDAILTRFSSLEEVIFDLYGHINLTGGTKCGHVDLPTYADLCRGMRKAMPRSDARGILKFRCAGKGPPPQSRLLRDVFC</sequence>
<dbReference type="Gene3D" id="3.80.10.10">
    <property type="entry name" value="Ribonuclease Inhibitor"/>
    <property type="match status" value="1"/>
</dbReference>
<protein>
    <recommendedName>
        <fullName evidence="3">F-box domain-containing protein</fullName>
    </recommendedName>
</protein>
<dbReference type="Proteomes" id="UP001218188">
    <property type="component" value="Unassembled WGS sequence"/>
</dbReference>
<keyword evidence="2" id="KW-1185">Reference proteome</keyword>
<proteinExistence type="predicted"/>
<dbReference type="EMBL" id="JARJCM010000003">
    <property type="protein sequence ID" value="KAJ7046083.1"/>
    <property type="molecule type" value="Genomic_DNA"/>
</dbReference>
<evidence type="ECO:0000313" key="1">
    <source>
        <dbReference type="EMBL" id="KAJ7046083.1"/>
    </source>
</evidence>
<name>A0AAD6TKW1_9AGAR</name>
<evidence type="ECO:0000313" key="2">
    <source>
        <dbReference type="Proteomes" id="UP001218188"/>
    </source>
</evidence>
<evidence type="ECO:0008006" key="3">
    <source>
        <dbReference type="Google" id="ProtNLM"/>
    </source>
</evidence>
<gene>
    <name evidence="1" type="ORF">C8F04DRAFT_1387742</name>
</gene>